<protein>
    <submittedName>
        <fullName evidence="1">Uncharacterized protein</fullName>
    </submittedName>
</protein>
<evidence type="ECO:0000313" key="1">
    <source>
        <dbReference type="EMBL" id="PWN47078.1"/>
    </source>
</evidence>
<name>A0ACD0NMN3_9BASI</name>
<reference evidence="1 2" key="1">
    <citation type="journal article" date="2018" name="Mol. Biol. Evol.">
        <title>Broad Genomic Sampling Reveals a Smut Pathogenic Ancestry of the Fungal Clade Ustilaginomycotina.</title>
        <authorList>
            <person name="Kijpornyongpan T."/>
            <person name="Mondo S.J."/>
            <person name="Barry K."/>
            <person name="Sandor L."/>
            <person name="Lee J."/>
            <person name="Lipzen A."/>
            <person name="Pangilinan J."/>
            <person name="LaButti K."/>
            <person name="Hainaut M."/>
            <person name="Henrissat B."/>
            <person name="Grigoriev I.V."/>
            <person name="Spatafora J.W."/>
            <person name="Aime M.C."/>
        </authorList>
    </citation>
    <scope>NUCLEOTIDE SEQUENCE [LARGE SCALE GENOMIC DNA]</scope>
    <source>
        <strain evidence="1 2">SA 807</strain>
    </source>
</reference>
<dbReference type="Proteomes" id="UP000245626">
    <property type="component" value="Unassembled WGS sequence"/>
</dbReference>
<accession>A0ACD0NMN3</accession>
<organism evidence="1 2">
    <name type="scientific">Violaceomyces palustris</name>
    <dbReference type="NCBI Taxonomy" id="1673888"/>
    <lineage>
        <taxon>Eukaryota</taxon>
        <taxon>Fungi</taxon>
        <taxon>Dikarya</taxon>
        <taxon>Basidiomycota</taxon>
        <taxon>Ustilaginomycotina</taxon>
        <taxon>Ustilaginomycetes</taxon>
        <taxon>Violaceomycetales</taxon>
        <taxon>Violaceomycetaceae</taxon>
        <taxon>Violaceomyces</taxon>
    </lineage>
</organism>
<proteinExistence type="predicted"/>
<sequence length="929" mass="99261">MKFSAAAWLASAILLVLPSIQAHSTLQPPLRRISHASEIALDVIEPRSVPSSAHAKRHGASHLPASKRRSPGEVFGTDSIRLRLRAFSQTFHLHLVPNEDLLHPDGTTVNYFAHDPVTGQSFVERTEVLKRGSVRAYHGVVVHPAQTKRRFEEDRAGLQRDWYDRNDEGVVGRAAIILHDDGSTSGIPSFEGTFDWMGNQHYIQTAQNYERKRQTLDPSIHRRDLDHHRLVVHRDSDIMTPLQAREAGFDAVERATSTGCSSDKLDFNSNNHLILSDENNDEGSFSPYSFFSLPSAPASFSRRDMFGGLVDLFGRSGSETTLLQRSEEMEGFSYDDLPGDFLVPYTRRQSTGNDIAGNGASSSYTNSIGSTAGCPNSARVVYMGVASDCTYTARLNGQDNARTEILNNMNSVSNVYRSTFNVSLGVVQLDVRSATCPSTASRDAPWNIACGNEGIDQRLSDFSSWRAANNANGTGLWHLMTACNSGSEIGVAWLGTLCMTTSSSSQGQTVSGAGVSSIVNQQWQVMAHEIGHNFGAIHDCDSGCSSRGSTSVANTGATCCPLSASTCNAGAEYIMNPVSSGGVTGFSQCTIGNICSMLGQGLDTSCVVQPGGRETLSLQQCGNGILEPGEECDAGPNGSRCCSTSCRLTSGALCDPSTSECCTSSCTYAPSTQVCRPAVDGRCDTAETCTGTSATCPEDVRQADGTSCASGGLTCASGRCTSRDLQCQQAATGSMNFTQACSASGVSSCSVTCQDPDSSSRCLILQQTFVDGTSCGYGGRCENGQCRAGSWQDTFKNWYTDNLRISIPVTIIVGIIALAILWGLLRCCFGSVARKGNRRNAASSRWRKTNSPASSFNAHPTQGMSSIPPPPPASARYDSPQRRQAQQPSHWVDPTAWNGPQPNGGASFAPPPGPPPPPAHQGAYQTYTH</sequence>
<dbReference type="EMBL" id="KZ820556">
    <property type="protein sequence ID" value="PWN47078.1"/>
    <property type="molecule type" value="Genomic_DNA"/>
</dbReference>
<gene>
    <name evidence="1" type="ORF">IE53DRAFT_371765</name>
</gene>
<keyword evidence="2" id="KW-1185">Reference proteome</keyword>
<evidence type="ECO:0000313" key="2">
    <source>
        <dbReference type="Proteomes" id="UP000245626"/>
    </source>
</evidence>